<evidence type="ECO:0000259" key="1">
    <source>
        <dbReference type="Pfam" id="PF04840"/>
    </source>
</evidence>
<dbReference type="InterPro" id="IPR038132">
    <property type="entry name" value="Vps16_C_sf"/>
</dbReference>
<dbReference type="InterPro" id="IPR006925">
    <property type="entry name" value="Vps16_C"/>
</dbReference>
<gene>
    <name evidence="2" type="ORF">TraAM80_05222</name>
</gene>
<sequence>MHFELVEVQKRLAAEYGDQRFLQCSVARTLYLCLLHGDEGKAEDLRAKYHVTEKTYTYSKLRALCDAGRWAEAEKLGGVLGGHIASKPSIGYVPFVEQFALHAQVASALRFIQKLDGVATRVTWFMQLQHPRLAIEDAFREKDGKLIQHVLGRTTDSAIQEYGLRCLHELQ</sequence>
<dbReference type="GO" id="GO:0016197">
    <property type="term" value="P:endosomal transport"/>
    <property type="evidence" value="ECO:0007669"/>
    <property type="project" value="TreeGrafter"/>
</dbReference>
<feature type="domain" description="Vps16 C-terminal" evidence="1">
    <location>
        <begin position="4"/>
        <end position="155"/>
    </location>
</feature>
<dbReference type="EMBL" id="MKGL01000167">
    <property type="protein sequence ID" value="RNF04308.1"/>
    <property type="molecule type" value="Genomic_DNA"/>
</dbReference>
<dbReference type="GeneID" id="40329155"/>
<dbReference type="GO" id="GO:0005768">
    <property type="term" value="C:endosome"/>
    <property type="evidence" value="ECO:0007669"/>
    <property type="project" value="TreeGrafter"/>
</dbReference>
<comment type="caution">
    <text evidence="2">The sequence shown here is derived from an EMBL/GenBank/DDBJ whole genome shotgun (WGS) entry which is preliminary data.</text>
</comment>
<dbReference type="Pfam" id="PF04840">
    <property type="entry name" value="Vps16_C"/>
    <property type="match status" value="1"/>
</dbReference>
<evidence type="ECO:0000313" key="3">
    <source>
        <dbReference type="Proteomes" id="UP000283634"/>
    </source>
</evidence>
<reference evidence="2 3" key="1">
    <citation type="journal article" date="2018" name="BMC Genomics">
        <title>Genomic comparison of Trypanosoma conorhini and Trypanosoma rangeli to Trypanosoma cruzi strains of high and low virulence.</title>
        <authorList>
            <person name="Bradwell K.R."/>
            <person name="Koparde V.N."/>
            <person name="Matveyev A.V."/>
            <person name="Serrano M.G."/>
            <person name="Alves J.M."/>
            <person name="Parikh H."/>
            <person name="Huang B."/>
            <person name="Lee V."/>
            <person name="Espinosa-Alvarez O."/>
            <person name="Ortiz P.A."/>
            <person name="Costa-Martins A.G."/>
            <person name="Teixeira M.M."/>
            <person name="Buck G.A."/>
        </authorList>
    </citation>
    <scope>NUCLEOTIDE SEQUENCE [LARGE SCALE GENOMIC DNA]</scope>
    <source>
        <strain evidence="2 3">AM80</strain>
    </source>
</reference>
<dbReference type="GO" id="GO:0005765">
    <property type="term" value="C:lysosomal membrane"/>
    <property type="evidence" value="ECO:0007669"/>
    <property type="project" value="TreeGrafter"/>
</dbReference>
<evidence type="ECO:0000313" key="2">
    <source>
        <dbReference type="EMBL" id="RNF04308.1"/>
    </source>
</evidence>
<dbReference type="GO" id="GO:0003779">
    <property type="term" value="F:actin binding"/>
    <property type="evidence" value="ECO:0007669"/>
    <property type="project" value="TreeGrafter"/>
</dbReference>
<name>A0A3R7NCG2_TRYRA</name>
<dbReference type="PANTHER" id="PTHR12811">
    <property type="entry name" value="VACUOLAR PROTEIN SORTING VPS16"/>
    <property type="match status" value="1"/>
</dbReference>
<dbReference type="VEuPathDB" id="TriTrypDB:TRSC58_05376"/>
<dbReference type="GO" id="GO:0042144">
    <property type="term" value="P:vacuole fusion, non-autophagic"/>
    <property type="evidence" value="ECO:0007669"/>
    <property type="project" value="TreeGrafter"/>
</dbReference>
<dbReference type="RefSeq" id="XP_029238034.1">
    <property type="nucleotide sequence ID" value="XM_029382111.1"/>
</dbReference>
<dbReference type="Proteomes" id="UP000283634">
    <property type="component" value="Unassembled WGS sequence"/>
</dbReference>
<dbReference type="AlphaFoldDB" id="A0A3R7NCG2"/>
<accession>A0A3R7NCG2</accession>
<keyword evidence="3" id="KW-1185">Reference proteome</keyword>
<dbReference type="Gene3D" id="1.10.150.780">
    <property type="entry name" value="Vps16, C-terminal region"/>
    <property type="match status" value="1"/>
</dbReference>
<organism evidence="2 3">
    <name type="scientific">Trypanosoma rangeli</name>
    <dbReference type="NCBI Taxonomy" id="5698"/>
    <lineage>
        <taxon>Eukaryota</taxon>
        <taxon>Discoba</taxon>
        <taxon>Euglenozoa</taxon>
        <taxon>Kinetoplastea</taxon>
        <taxon>Metakinetoplastina</taxon>
        <taxon>Trypanosomatida</taxon>
        <taxon>Trypanosomatidae</taxon>
        <taxon>Trypanosoma</taxon>
        <taxon>Herpetosoma</taxon>
    </lineage>
</organism>
<dbReference type="InterPro" id="IPR016534">
    <property type="entry name" value="VPS16"/>
</dbReference>
<protein>
    <submittedName>
        <fullName evidence="2">Vacuolar protein sorting protein 16</fullName>
    </submittedName>
</protein>
<dbReference type="PANTHER" id="PTHR12811:SF0">
    <property type="entry name" value="VACUOLAR PROTEIN SORTING-ASSOCIATED PROTEIN 16 HOMOLOG"/>
    <property type="match status" value="1"/>
</dbReference>
<proteinExistence type="predicted"/>
<dbReference type="OrthoDB" id="9977282at2759"/>
<dbReference type="GO" id="GO:0030897">
    <property type="term" value="C:HOPS complex"/>
    <property type="evidence" value="ECO:0007669"/>
    <property type="project" value="TreeGrafter"/>
</dbReference>
<dbReference type="GO" id="GO:0006886">
    <property type="term" value="P:intracellular protein transport"/>
    <property type="evidence" value="ECO:0007669"/>
    <property type="project" value="InterPro"/>
</dbReference>